<gene>
    <name evidence="1" type="ORF">KPN_pKPN5p08209</name>
</gene>
<reference evidence="1 2" key="1">
    <citation type="submission" date="2006-09" db="EMBL/GenBank/DDBJ databases">
        <authorList>
            <consortium name="The Klebsiella pneumonia Genome Sequencing Project"/>
            <person name="McClelland M."/>
            <person name="Sanderson E.K."/>
            <person name="Spieth J."/>
            <person name="Clifton W.S."/>
            <person name="Latreille P."/>
            <person name="Sabo A."/>
            <person name="Pepin K."/>
            <person name="Bhonagiri V."/>
            <person name="Porwollik S."/>
            <person name="Ali J."/>
            <person name="Wilson R.K."/>
        </authorList>
    </citation>
    <scope>NUCLEOTIDE SEQUENCE [LARGE SCALE GENOMIC DNA]</scope>
    <source>
        <strain evidence="2">ATCC 700721 / MGH 78578</strain>
        <plasmid evidence="1 2">pKPN5</plasmid>
    </source>
</reference>
<dbReference type="RefSeq" id="WP_011977805.1">
    <property type="nucleotide sequence ID" value="NC_009651.1"/>
</dbReference>
<dbReference type="KEGG" id="kpn:KPN_pKPN5p08209"/>
<protein>
    <submittedName>
        <fullName evidence="1">Uncharacterized protein</fullName>
    </submittedName>
</protein>
<dbReference type="HOGENOM" id="CLU_116215_0_0_6"/>
<geneLocation type="plasmid" evidence="1 2">
    <name>pKPN5</name>
</geneLocation>
<dbReference type="AlphaFoldDB" id="A6TJ16"/>
<keyword evidence="1" id="KW-0614">Plasmid</keyword>
<name>A6TJ16_KLEP7</name>
<dbReference type="EnsemblBacteria" id="ABR80589">
    <property type="protein sequence ID" value="ABR80589"/>
    <property type="gene ID" value="KPN_pKPN5p08209"/>
</dbReference>
<dbReference type="Proteomes" id="UP000000265">
    <property type="component" value="Plasmid pKPN5"/>
</dbReference>
<organism evidence="1 2">
    <name type="scientific">Klebsiella pneumoniae subsp. pneumoniae (strain ATCC 700721 / MGH 78578)</name>
    <dbReference type="NCBI Taxonomy" id="272620"/>
    <lineage>
        <taxon>Bacteria</taxon>
        <taxon>Pseudomonadati</taxon>
        <taxon>Pseudomonadota</taxon>
        <taxon>Gammaproteobacteria</taxon>
        <taxon>Enterobacterales</taxon>
        <taxon>Enterobacteriaceae</taxon>
        <taxon>Klebsiella/Raoultella group</taxon>
        <taxon>Klebsiella</taxon>
        <taxon>Klebsiella pneumoniae complex</taxon>
    </lineage>
</organism>
<evidence type="ECO:0000313" key="2">
    <source>
        <dbReference type="Proteomes" id="UP000000265"/>
    </source>
</evidence>
<proteinExistence type="predicted"/>
<dbReference type="EMBL" id="CP000650">
    <property type="protein sequence ID" value="ABR80589.1"/>
    <property type="molecule type" value="Genomic_DNA"/>
</dbReference>
<accession>A6TJ16</accession>
<sequence>MLGYAPADGLSEAHAVGLYSRVAVFQDESGQQGLSQVLLTLRTENTRALPAGAFEQFEPPNCIVHILTPDPGFGVPIIGQFNFLSMGFRFREESCSLHCYTVEDSRVGATQTLTEVAEALVSNVDAPLRAYALHLPVTSQ</sequence>
<evidence type="ECO:0000313" key="1">
    <source>
        <dbReference type="EMBL" id="ABR80589.1"/>
    </source>
</evidence>